<dbReference type="GO" id="GO:0003677">
    <property type="term" value="F:DNA binding"/>
    <property type="evidence" value="ECO:0007669"/>
    <property type="project" value="UniProtKB-KW"/>
</dbReference>
<dbReference type="RefSeq" id="WP_183184173.1">
    <property type="nucleotide sequence ID" value="NZ_BMNP01000008.1"/>
</dbReference>
<keyword evidence="2" id="KW-1185">Reference proteome</keyword>
<organism evidence="1 2">
    <name type="scientific">Anoxybacteroides voinovskiense</name>
    <dbReference type="NCBI Taxonomy" id="230470"/>
    <lineage>
        <taxon>Bacteria</taxon>
        <taxon>Bacillati</taxon>
        <taxon>Bacillota</taxon>
        <taxon>Bacilli</taxon>
        <taxon>Bacillales</taxon>
        <taxon>Anoxybacillaceae</taxon>
        <taxon>Anoxybacteroides</taxon>
    </lineage>
</organism>
<proteinExistence type="predicted"/>
<keyword evidence="1" id="KW-0238">DNA-binding</keyword>
<protein>
    <submittedName>
        <fullName evidence="1">DNA-binding transcriptional MerR regulator</fullName>
    </submittedName>
</protein>
<evidence type="ECO:0000313" key="1">
    <source>
        <dbReference type="EMBL" id="MBB4073843.1"/>
    </source>
</evidence>
<reference evidence="1 2" key="1">
    <citation type="submission" date="2020-08" db="EMBL/GenBank/DDBJ databases">
        <title>Genomic Encyclopedia of Type Strains, Phase IV (KMG-IV): sequencing the most valuable type-strain genomes for metagenomic binning, comparative biology and taxonomic classification.</title>
        <authorList>
            <person name="Goeker M."/>
        </authorList>
    </citation>
    <scope>NUCLEOTIDE SEQUENCE [LARGE SCALE GENOMIC DNA]</scope>
    <source>
        <strain evidence="1 2">DSM 17075</strain>
    </source>
</reference>
<accession>A0A840DQA6</accession>
<gene>
    <name evidence="1" type="ORF">GGR02_001606</name>
</gene>
<sequence>MMNIQKIVQRLSRDELLELALNLIRSDKRVQERALDFLERSGCLTAKETAQKHNREYREKFAEAIGIIKQFNMYGGGPEEEEDIVYEHMETVLALLQDGHLPESAREEMIHALMEQYLEGNSGFEDAIWDWIGQIASTETHWRTIVDYLEPLGDRYYQSLILDIYRYKLGDTHTYEQRRAHQLRYGSDYAEYALFLEEKGDRDKALEIAEKGLKEGEGALDGLYAYLFKRYDEMGEKEKALQLLKQHFFHRPSYELYQQAIAYAPPSQKEAVKQELYDWLESHPVHAFIKAKIDYTEGNNEALLHYVTKRLRAFDYSSLSTYERYLNKHYPLEMIAHYKRIVESLLAERKRSAYRRAIGFIKEIEHVYTNILKEPNKWSFYFQSFIAPHQQRLPAFLDEWKKHWD</sequence>
<dbReference type="Proteomes" id="UP000559598">
    <property type="component" value="Unassembled WGS sequence"/>
</dbReference>
<name>A0A840DQA6_9BACL</name>
<dbReference type="AlphaFoldDB" id="A0A840DQA6"/>
<dbReference type="EMBL" id="JACIDE010000009">
    <property type="protein sequence ID" value="MBB4073843.1"/>
    <property type="molecule type" value="Genomic_DNA"/>
</dbReference>
<evidence type="ECO:0000313" key="2">
    <source>
        <dbReference type="Proteomes" id="UP000559598"/>
    </source>
</evidence>
<comment type="caution">
    <text evidence="1">The sequence shown here is derived from an EMBL/GenBank/DDBJ whole genome shotgun (WGS) entry which is preliminary data.</text>
</comment>